<organism evidence="3 4">
    <name type="scientific">Acidisoma cellulosilyticum</name>
    <dbReference type="NCBI Taxonomy" id="2802395"/>
    <lineage>
        <taxon>Bacteria</taxon>
        <taxon>Pseudomonadati</taxon>
        <taxon>Pseudomonadota</taxon>
        <taxon>Alphaproteobacteria</taxon>
        <taxon>Acetobacterales</taxon>
        <taxon>Acidocellaceae</taxon>
        <taxon>Acidisoma</taxon>
    </lineage>
</organism>
<evidence type="ECO:0000259" key="2">
    <source>
        <dbReference type="Pfam" id="PF00892"/>
    </source>
</evidence>
<accession>A0A963Z3I4</accession>
<dbReference type="SUPFAM" id="SSF103481">
    <property type="entry name" value="Multidrug resistance efflux transporter EmrE"/>
    <property type="match status" value="2"/>
</dbReference>
<comment type="caution">
    <text evidence="3">The sequence shown here is derived from an EMBL/GenBank/DDBJ whole genome shotgun (WGS) entry which is preliminary data.</text>
</comment>
<dbReference type="InterPro" id="IPR000620">
    <property type="entry name" value="EamA_dom"/>
</dbReference>
<dbReference type="EMBL" id="JAESVA010000005">
    <property type="protein sequence ID" value="MCB8881844.1"/>
    <property type="molecule type" value="Genomic_DNA"/>
</dbReference>
<dbReference type="PANTHER" id="PTHR22911">
    <property type="entry name" value="ACYL-MALONYL CONDENSING ENZYME-RELATED"/>
    <property type="match status" value="1"/>
</dbReference>
<feature type="transmembrane region" description="Helical" evidence="1">
    <location>
        <begin position="178"/>
        <end position="197"/>
    </location>
</feature>
<dbReference type="RefSeq" id="WP_227308503.1">
    <property type="nucleotide sequence ID" value="NZ_JAESVA010000005.1"/>
</dbReference>
<feature type="transmembrane region" description="Helical" evidence="1">
    <location>
        <begin position="203"/>
        <end position="222"/>
    </location>
</feature>
<proteinExistence type="predicted"/>
<dbReference type="Proteomes" id="UP000721844">
    <property type="component" value="Unassembled WGS sequence"/>
</dbReference>
<evidence type="ECO:0000256" key="1">
    <source>
        <dbReference type="SAM" id="Phobius"/>
    </source>
</evidence>
<name>A0A963Z3I4_9PROT</name>
<dbReference type="AlphaFoldDB" id="A0A963Z3I4"/>
<feature type="transmembrane region" description="Helical" evidence="1">
    <location>
        <begin position="122"/>
        <end position="140"/>
    </location>
</feature>
<feature type="transmembrane region" description="Helical" evidence="1">
    <location>
        <begin position="96"/>
        <end position="115"/>
    </location>
</feature>
<feature type="transmembrane region" description="Helical" evidence="1">
    <location>
        <begin position="234"/>
        <end position="253"/>
    </location>
</feature>
<reference evidence="3 4" key="1">
    <citation type="journal article" date="2021" name="Microorganisms">
        <title>Acidisoma silvae sp. nov. and Acidisomacellulosilytica sp. nov., Two Acidophilic Bacteria Isolated from Decaying Wood, Hydrolyzing Cellulose and Producing Poly-3-hydroxybutyrate.</title>
        <authorList>
            <person name="Mieszkin S."/>
            <person name="Pouder E."/>
            <person name="Uroz S."/>
            <person name="Simon-Colin C."/>
            <person name="Alain K."/>
        </authorList>
    </citation>
    <scope>NUCLEOTIDE SEQUENCE [LARGE SCALE GENOMIC DNA]</scope>
    <source>
        <strain evidence="3 4">HW T5.17</strain>
    </source>
</reference>
<feature type="transmembrane region" description="Helical" evidence="1">
    <location>
        <begin position="32"/>
        <end position="52"/>
    </location>
</feature>
<protein>
    <submittedName>
        <fullName evidence="3">DMT family transporter</fullName>
    </submittedName>
</protein>
<keyword evidence="1" id="KW-1133">Transmembrane helix</keyword>
<evidence type="ECO:0000313" key="3">
    <source>
        <dbReference type="EMBL" id="MCB8881844.1"/>
    </source>
</evidence>
<keyword evidence="1" id="KW-0472">Membrane</keyword>
<keyword evidence="4" id="KW-1185">Reference proteome</keyword>
<dbReference type="InterPro" id="IPR037185">
    <property type="entry name" value="EmrE-like"/>
</dbReference>
<keyword evidence="1" id="KW-0812">Transmembrane</keyword>
<dbReference type="Pfam" id="PF00892">
    <property type="entry name" value="EamA"/>
    <property type="match status" value="2"/>
</dbReference>
<feature type="domain" description="EamA" evidence="2">
    <location>
        <begin position="5"/>
        <end position="136"/>
    </location>
</feature>
<sequence>MQRWLGIGFLSGSAVAYSMAGFFTRLIPLDVMSLLCWRSIIAGIMLTVLVLLRYRGDAWRQTRAIGRTGLTIACMGSFSSYLYLTAFRHTTVADVAIIYATLPFMTAALAWVFLAEREGWRVLVSSLLALVGVAVMARGALHAGHILGDLLAVGMTATFAVTMVLLRRGGRQGSMMPAVAVMCIITAVATAPFAHFWPLDTRTLVYLGLFGTCQLGLGLLFLSLGMRHVTATQGALLGLLDTPLAPLWVWLGFGEVPPSATLIGGAIVMLAVLWTVMPTRKAAVAPA</sequence>
<evidence type="ECO:0000313" key="4">
    <source>
        <dbReference type="Proteomes" id="UP000721844"/>
    </source>
</evidence>
<feature type="transmembrane region" description="Helical" evidence="1">
    <location>
        <begin position="259"/>
        <end position="277"/>
    </location>
</feature>
<dbReference type="PANTHER" id="PTHR22911:SF135">
    <property type="entry name" value="BLR4310 PROTEIN"/>
    <property type="match status" value="1"/>
</dbReference>
<feature type="transmembrane region" description="Helical" evidence="1">
    <location>
        <begin position="146"/>
        <end position="166"/>
    </location>
</feature>
<dbReference type="GO" id="GO:0016020">
    <property type="term" value="C:membrane"/>
    <property type="evidence" value="ECO:0007669"/>
    <property type="project" value="InterPro"/>
</dbReference>
<feature type="domain" description="EamA" evidence="2">
    <location>
        <begin position="147"/>
        <end position="276"/>
    </location>
</feature>
<feature type="transmembrane region" description="Helical" evidence="1">
    <location>
        <begin position="64"/>
        <end position="84"/>
    </location>
</feature>
<gene>
    <name evidence="3" type="ORF">ACELLULO517_16470</name>
</gene>